<proteinExistence type="predicted"/>
<feature type="signal peptide" evidence="2">
    <location>
        <begin position="1"/>
        <end position="22"/>
    </location>
</feature>
<evidence type="ECO:0000256" key="1">
    <source>
        <dbReference type="SAM" id="MobiDB-lite"/>
    </source>
</evidence>
<dbReference type="Proteomes" id="UP000254925">
    <property type="component" value="Unassembled WGS sequence"/>
</dbReference>
<feature type="chain" id="PRO_5016638350" description="Translation initiation factor IF-2" evidence="2">
    <location>
        <begin position="23"/>
        <end position="117"/>
    </location>
</feature>
<dbReference type="OrthoDB" id="9975407at2"/>
<reference evidence="3 4" key="1">
    <citation type="submission" date="2018-07" db="EMBL/GenBank/DDBJ databases">
        <title>Genomic Encyclopedia of Type Strains, Phase IV (KMG-IV): sequencing the most valuable type-strain genomes for metagenomic binning, comparative biology and taxonomic classification.</title>
        <authorList>
            <person name="Goeker M."/>
        </authorList>
    </citation>
    <scope>NUCLEOTIDE SEQUENCE [LARGE SCALE GENOMIC DNA]</scope>
    <source>
        <strain evidence="3 4">DSM 14364</strain>
    </source>
</reference>
<name>A0A370HJ85_9HYPH</name>
<accession>A0A370HJ85</accession>
<dbReference type="RefSeq" id="WP_147282425.1">
    <property type="nucleotide sequence ID" value="NZ_QQBB01000006.1"/>
</dbReference>
<feature type="region of interest" description="Disordered" evidence="1">
    <location>
        <begin position="23"/>
        <end position="117"/>
    </location>
</feature>
<evidence type="ECO:0000256" key="2">
    <source>
        <dbReference type="SAM" id="SignalP"/>
    </source>
</evidence>
<organism evidence="3 4">
    <name type="scientific">Microvirga subterranea</name>
    <dbReference type="NCBI Taxonomy" id="186651"/>
    <lineage>
        <taxon>Bacteria</taxon>
        <taxon>Pseudomonadati</taxon>
        <taxon>Pseudomonadota</taxon>
        <taxon>Alphaproteobacteria</taxon>
        <taxon>Hyphomicrobiales</taxon>
        <taxon>Methylobacteriaceae</taxon>
        <taxon>Microvirga</taxon>
    </lineage>
</organism>
<evidence type="ECO:0008006" key="5">
    <source>
        <dbReference type="Google" id="ProtNLM"/>
    </source>
</evidence>
<evidence type="ECO:0000313" key="3">
    <source>
        <dbReference type="EMBL" id="RDI57820.1"/>
    </source>
</evidence>
<keyword evidence="2" id="KW-0732">Signal</keyword>
<protein>
    <recommendedName>
        <fullName evidence="5">Translation initiation factor IF-2</fullName>
    </recommendedName>
</protein>
<gene>
    <name evidence="3" type="ORF">DES45_106134</name>
</gene>
<sequence>MQLGSSCGLLLAACLSVGPVTGAAAQVAPPSGSKASPSVDTGAAGTEKFPVREQSEPGATGAVGSPAVNPPGNPPGTIKPSPDAAVRSGASGNSPCFPGQSGQRAGNTNPSGAPSRC</sequence>
<keyword evidence="4" id="KW-1185">Reference proteome</keyword>
<feature type="compositionally biased region" description="Polar residues" evidence="1">
    <location>
        <begin position="90"/>
        <end position="117"/>
    </location>
</feature>
<comment type="caution">
    <text evidence="3">The sequence shown here is derived from an EMBL/GenBank/DDBJ whole genome shotgun (WGS) entry which is preliminary data.</text>
</comment>
<dbReference type="EMBL" id="QQBB01000006">
    <property type="protein sequence ID" value="RDI57820.1"/>
    <property type="molecule type" value="Genomic_DNA"/>
</dbReference>
<evidence type="ECO:0000313" key="4">
    <source>
        <dbReference type="Proteomes" id="UP000254925"/>
    </source>
</evidence>
<dbReference type="AlphaFoldDB" id="A0A370HJ85"/>